<dbReference type="Proteomes" id="UP000236536">
    <property type="component" value="Plasmid pP66_d"/>
</dbReference>
<dbReference type="EMBL" id="CP010709">
    <property type="protein sequence ID" value="AUQ97083.1"/>
    <property type="molecule type" value="Genomic_DNA"/>
</dbReference>
<dbReference type="InterPro" id="IPR022002">
    <property type="entry name" value="ChsH2_Znr"/>
</dbReference>
<feature type="domain" description="ChsH2 C-terminal OB-fold" evidence="1">
    <location>
        <begin position="57"/>
        <end position="115"/>
    </location>
</feature>
<organism evidence="3 4">
    <name type="scientific">Phaeobacter inhibens</name>
    <dbReference type="NCBI Taxonomy" id="221822"/>
    <lineage>
        <taxon>Bacteria</taxon>
        <taxon>Pseudomonadati</taxon>
        <taxon>Pseudomonadota</taxon>
        <taxon>Alphaproteobacteria</taxon>
        <taxon>Rhodobacterales</taxon>
        <taxon>Roseobacteraceae</taxon>
        <taxon>Phaeobacter</taxon>
    </lineage>
</organism>
<evidence type="ECO:0000313" key="3">
    <source>
        <dbReference type="EMBL" id="AUQ97083.1"/>
    </source>
</evidence>
<accession>A0ABM6RKU4</accession>
<geneLocation type="plasmid" evidence="3 4">
    <name>pP66_d</name>
</geneLocation>
<dbReference type="Pfam" id="PF01796">
    <property type="entry name" value="OB_ChsH2_C"/>
    <property type="match status" value="1"/>
</dbReference>
<evidence type="ECO:0000259" key="2">
    <source>
        <dbReference type="Pfam" id="PF12172"/>
    </source>
</evidence>
<protein>
    <submittedName>
        <fullName evidence="3">Nucleic-acid-binding protein containing a Zn-ribbon</fullName>
    </submittedName>
</protein>
<keyword evidence="3" id="KW-0614">Plasmid</keyword>
<dbReference type="PANTHER" id="PTHR34075">
    <property type="entry name" value="BLR3430 PROTEIN"/>
    <property type="match status" value="1"/>
</dbReference>
<proteinExistence type="predicted"/>
<dbReference type="Gene3D" id="6.10.30.10">
    <property type="match status" value="1"/>
</dbReference>
<evidence type="ECO:0000259" key="1">
    <source>
        <dbReference type="Pfam" id="PF01796"/>
    </source>
</evidence>
<dbReference type="Pfam" id="PF12172">
    <property type="entry name" value="zf-ChsH2"/>
    <property type="match status" value="1"/>
</dbReference>
<dbReference type="SUPFAM" id="SSF50249">
    <property type="entry name" value="Nucleic acid-binding proteins"/>
    <property type="match status" value="1"/>
</dbReference>
<dbReference type="InterPro" id="IPR012340">
    <property type="entry name" value="NA-bd_OB-fold"/>
</dbReference>
<reference evidence="3 4" key="1">
    <citation type="journal article" date="2017" name="Genome Biol. Evol.">
        <title>Trajectories and Drivers of Genome Evolution in Surface-Associated Marine Phaeobacter.</title>
        <authorList>
            <person name="Freese H.M."/>
            <person name="Sikorski J."/>
            <person name="Bunk B."/>
            <person name="Scheuner C."/>
            <person name="Meier-Kolthoff J.P."/>
            <person name="Sproer C."/>
            <person name="Gram L."/>
            <person name="Overmann J."/>
        </authorList>
    </citation>
    <scope>NUCLEOTIDE SEQUENCE [LARGE SCALE GENOMIC DNA]</scope>
    <source>
        <strain evidence="3 4">P66</strain>
    </source>
</reference>
<dbReference type="RefSeq" id="WP_102875668.1">
    <property type="nucleotide sequence ID" value="NZ_CP010603.1"/>
</dbReference>
<dbReference type="PANTHER" id="PTHR34075:SF5">
    <property type="entry name" value="BLR3430 PROTEIN"/>
    <property type="match status" value="1"/>
</dbReference>
<reference evidence="3 4" key="2">
    <citation type="journal article" date="2017" name="Int. J. Syst. Evol. Microbiol.">
        <title>Adaptation of Surface-Associated Bacteria to the Open Ocean: A Genomically Distinct Subpopulation of Phaeobacter gallaeciensis Colonizes Pacific Mesozooplankton.</title>
        <authorList>
            <person name="Freese H.M."/>
            <person name="Methner A."/>
            <person name="Overmann J."/>
        </authorList>
    </citation>
    <scope>NUCLEOTIDE SEQUENCE [LARGE SCALE GENOMIC DNA]</scope>
    <source>
        <strain evidence="3 4">P66</strain>
    </source>
</reference>
<keyword evidence="4" id="KW-1185">Reference proteome</keyword>
<dbReference type="InterPro" id="IPR052513">
    <property type="entry name" value="Thioester_dehydratase-like"/>
</dbReference>
<evidence type="ECO:0000313" key="4">
    <source>
        <dbReference type="Proteomes" id="UP000236536"/>
    </source>
</evidence>
<sequence>MTESRLPTSPEMTEETATFWQAANEGRLLVKHCLGSGRAFHPPRNISPFTGLAETEWRDASGTGVIYSFSVMRRHEAEHCIAYVQLSEGPIILSALTDCNFDRVEIGQLVRVVFVPTANGQMVPMFTPEAEG</sequence>
<feature type="domain" description="ChsH2 rubredoxin-like zinc ribbon" evidence="2">
    <location>
        <begin position="20"/>
        <end position="45"/>
    </location>
</feature>
<dbReference type="InterPro" id="IPR002878">
    <property type="entry name" value="ChsH2_C"/>
</dbReference>
<name>A0ABM6RKU4_9RHOB</name>
<gene>
    <name evidence="3" type="ORF">PhaeoP66_04357</name>
</gene>